<dbReference type="AlphaFoldDB" id="A0A6A4TKZ0"/>
<evidence type="ECO:0000256" key="1">
    <source>
        <dbReference type="SAM" id="MobiDB-lite"/>
    </source>
</evidence>
<evidence type="ECO:0000313" key="2">
    <source>
        <dbReference type="EMBL" id="KAF0042702.1"/>
    </source>
</evidence>
<proteinExistence type="predicted"/>
<protein>
    <submittedName>
        <fullName evidence="2">Uncharacterized protein</fullName>
    </submittedName>
</protein>
<dbReference type="Proteomes" id="UP000438429">
    <property type="component" value="Unassembled WGS sequence"/>
</dbReference>
<gene>
    <name evidence="2" type="ORF">F2P81_004039</name>
</gene>
<comment type="caution">
    <text evidence="2">The sequence shown here is derived from an EMBL/GenBank/DDBJ whole genome shotgun (WGS) entry which is preliminary data.</text>
</comment>
<reference evidence="2 3" key="1">
    <citation type="submission" date="2019-06" db="EMBL/GenBank/DDBJ databases">
        <title>Draft genomes of female and male turbot (Scophthalmus maximus).</title>
        <authorList>
            <person name="Xu H."/>
            <person name="Xu X.-W."/>
            <person name="Shao C."/>
            <person name="Chen S."/>
        </authorList>
    </citation>
    <scope>NUCLEOTIDE SEQUENCE [LARGE SCALE GENOMIC DNA]</scope>
    <source>
        <strain evidence="2">Ysfricsl-2016a</strain>
        <tissue evidence="2">Blood</tissue>
    </source>
</reference>
<dbReference type="EMBL" id="VEVO01000004">
    <property type="protein sequence ID" value="KAF0042702.1"/>
    <property type="molecule type" value="Genomic_DNA"/>
</dbReference>
<feature type="region of interest" description="Disordered" evidence="1">
    <location>
        <begin position="32"/>
        <end position="115"/>
    </location>
</feature>
<name>A0A6A4TKZ0_SCOMX</name>
<organism evidence="2 3">
    <name type="scientific">Scophthalmus maximus</name>
    <name type="common">Turbot</name>
    <name type="synonym">Psetta maxima</name>
    <dbReference type="NCBI Taxonomy" id="52904"/>
    <lineage>
        <taxon>Eukaryota</taxon>
        <taxon>Metazoa</taxon>
        <taxon>Chordata</taxon>
        <taxon>Craniata</taxon>
        <taxon>Vertebrata</taxon>
        <taxon>Euteleostomi</taxon>
        <taxon>Actinopterygii</taxon>
        <taxon>Neopterygii</taxon>
        <taxon>Teleostei</taxon>
        <taxon>Neoteleostei</taxon>
        <taxon>Acanthomorphata</taxon>
        <taxon>Carangaria</taxon>
        <taxon>Pleuronectiformes</taxon>
        <taxon>Pleuronectoidei</taxon>
        <taxon>Scophthalmidae</taxon>
        <taxon>Scophthalmus</taxon>
    </lineage>
</organism>
<sequence length="115" mass="12744">MCHRRTTRVTCGQVTCSDQTERGEQLYAQHLNAARRSPAPHRTASSPPERHIPLLLCSLRAPRRVQEETQDEDEDQDQDQDQDPSRSRGEDVPAAGAGACPPERVDPDVECDAAV</sequence>
<evidence type="ECO:0000313" key="3">
    <source>
        <dbReference type="Proteomes" id="UP000438429"/>
    </source>
</evidence>
<accession>A0A6A4TKZ0</accession>
<feature type="compositionally biased region" description="Acidic residues" evidence="1">
    <location>
        <begin position="68"/>
        <end position="82"/>
    </location>
</feature>